<dbReference type="GO" id="GO:0016874">
    <property type="term" value="F:ligase activity"/>
    <property type="evidence" value="ECO:0007669"/>
    <property type="project" value="UniProtKB-KW"/>
</dbReference>
<dbReference type="Pfam" id="PF14398">
    <property type="entry name" value="ATPgrasp_YheCD"/>
    <property type="match status" value="1"/>
</dbReference>
<evidence type="ECO:0000256" key="1">
    <source>
        <dbReference type="SAM" id="MobiDB-lite"/>
    </source>
</evidence>
<dbReference type="EMBL" id="FOCQ01000004">
    <property type="protein sequence ID" value="SEM96692.1"/>
    <property type="molecule type" value="Genomic_DNA"/>
</dbReference>
<gene>
    <name evidence="2" type="ORF">SAMN05444955_10430</name>
</gene>
<name>A0A1H8CP74_9BACL</name>
<dbReference type="InterPro" id="IPR026838">
    <property type="entry name" value="YheC/D"/>
</dbReference>
<dbReference type="Gene3D" id="3.30.470.20">
    <property type="entry name" value="ATP-grasp fold, B domain"/>
    <property type="match status" value="1"/>
</dbReference>
<feature type="region of interest" description="Disordered" evidence="1">
    <location>
        <begin position="456"/>
        <end position="476"/>
    </location>
</feature>
<protein>
    <submittedName>
        <fullName evidence="2">Glutathione synthase/RimK-type ligase, ATP-grasp superfamily</fullName>
    </submittedName>
</protein>
<keyword evidence="3" id="KW-1185">Reference proteome</keyword>
<keyword evidence="2" id="KW-0436">Ligase</keyword>
<dbReference type="STRING" id="1173111.SAMN05444955_10430"/>
<reference evidence="2 3" key="1">
    <citation type="submission" date="2016-10" db="EMBL/GenBank/DDBJ databases">
        <authorList>
            <person name="de Groot N.N."/>
        </authorList>
    </citation>
    <scope>NUCLEOTIDE SEQUENCE [LARGE SCALE GENOMIC DNA]</scope>
    <source>
        <strain evidence="2 3">DSM 46701</strain>
    </source>
</reference>
<accession>A0A1H8CP74</accession>
<dbReference type="AlphaFoldDB" id="A0A1H8CP74"/>
<organism evidence="2 3">
    <name type="scientific">Lihuaxuella thermophila</name>
    <dbReference type="NCBI Taxonomy" id="1173111"/>
    <lineage>
        <taxon>Bacteria</taxon>
        <taxon>Bacillati</taxon>
        <taxon>Bacillota</taxon>
        <taxon>Bacilli</taxon>
        <taxon>Bacillales</taxon>
        <taxon>Thermoactinomycetaceae</taxon>
        <taxon>Lihuaxuella</taxon>
    </lineage>
</organism>
<dbReference type="Proteomes" id="UP000199695">
    <property type="component" value="Unassembled WGS sequence"/>
</dbReference>
<proteinExistence type="predicted"/>
<evidence type="ECO:0000313" key="3">
    <source>
        <dbReference type="Proteomes" id="UP000199695"/>
    </source>
</evidence>
<dbReference type="OrthoDB" id="7869153at2"/>
<sequence length="476" mass="54130">MGLSRVQIQVIPESQFPRNINMVMSRVLAKKLEIHTQPFWVTFGSAAGTGSIALNSTNSNLIRMSSRLASELRMTNQSLINAQFDPHSLRLRFGPLLGILINAHPQVNQEQVFGVITKFLDECAIAGQSRGLRVAVFAPEQIQMDSKTIHGWIREKGKWLHTHLPFPDVIYNRITSRRVEQQEKLQQKLERLRNHYRIPIFNEKFLNKYQVHQILIRDPQICQMLPETYPFHANRLREMFRRHPVLYLKPNNGSLGSGIIRVLKGDGKWIYQSATPNGTLTRTTNTLTEMTKILTRRIGRQPYLVQQGLTLVKLGSRQVDFRVLAQKNRLGQWQITSIVGRIANNQHIVSNVARGGTLLKAADVLADLGRIPNKPTVTGLRNIALEICNTFERLADGHFAELGIDLAIDQNGKVWLIEINSKPSKSDDTVTNPTLPTRPSVTRLIDYIFFLTGLQQKKNHSPPSPPVKSRPTRRRK</sequence>
<dbReference type="SUPFAM" id="SSF56059">
    <property type="entry name" value="Glutathione synthetase ATP-binding domain-like"/>
    <property type="match status" value="1"/>
</dbReference>
<evidence type="ECO:0000313" key="2">
    <source>
        <dbReference type="EMBL" id="SEM96692.1"/>
    </source>
</evidence>